<gene>
    <name evidence="1" type="ORF">SAMN02949497_1916</name>
</gene>
<name>A0A1Y6D3Q7_9GAMM</name>
<dbReference type="AlphaFoldDB" id="A0A1Y6D3Q7"/>
<dbReference type="Proteomes" id="UP000192923">
    <property type="component" value="Unassembled WGS sequence"/>
</dbReference>
<protein>
    <submittedName>
        <fullName evidence="1">Uncharacterized protein</fullName>
    </submittedName>
</protein>
<dbReference type="EMBL" id="FXAM01000001">
    <property type="protein sequence ID" value="SMF94595.1"/>
    <property type="molecule type" value="Genomic_DNA"/>
</dbReference>
<evidence type="ECO:0000313" key="1">
    <source>
        <dbReference type="EMBL" id="SMF94595.1"/>
    </source>
</evidence>
<evidence type="ECO:0000313" key="2">
    <source>
        <dbReference type="Proteomes" id="UP000192923"/>
    </source>
</evidence>
<accession>A0A1Y6D3Q7</accession>
<organism evidence="1 2">
    <name type="scientific">Methylomagnum ishizawai</name>
    <dbReference type="NCBI Taxonomy" id="1760988"/>
    <lineage>
        <taxon>Bacteria</taxon>
        <taxon>Pseudomonadati</taxon>
        <taxon>Pseudomonadota</taxon>
        <taxon>Gammaproteobacteria</taxon>
        <taxon>Methylococcales</taxon>
        <taxon>Methylococcaceae</taxon>
        <taxon>Methylomagnum</taxon>
    </lineage>
</organism>
<dbReference type="STRING" id="1760988.SAMN02949497_1916"/>
<keyword evidence="2" id="KW-1185">Reference proteome</keyword>
<proteinExistence type="predicted"/>
<reference evidence="1 2" key="1">
    <citation type="submission" date="2016-12" db="EMBL/GenBank/DDBJ databases">
        <authorList>
            <person name="Song W.-J."/>
            <person name="Kurnit D.M."/>
        </authorList>
    </citation>
    <scope>NUCLEOTIDE SEQUENCE [LARGE SCALE GENOMIC DNA]</scope>
    <source>
        <strain evidence="1 2">175</strain>
    </source>
</reference>
<sequence>MRNWKTTLCGLGGAVAVAWQPYLTGGQSPEPEDLILAATVAALGFFARDASHGG</sequence>
<dbReference type="RefSeq" id="WP_176225161.1">
    <property type="nucleotide sequence ID" value="NZ_FXAM01000001.1"/>
</dbReference>